<feature type="transmembrane region" description="Helical" evidence="7">
    <location>
        <begin position="178"/>
        <end position="199"/>
    </location>
</feature>
<organism evidence="9 10">
    <name type="scientific">Syntrophobotulus glycolicus (strain DSM 8271 / FlGlyR)</name>
    <dbReference type="NCBI Taxonomy" id="645991"/>
    <lineage>
        <taxon>Bacteria</taxon>
        <taxon>Bacillati</taxon>
        <taxon>Bacillota</taxon>
        <taxon>Clostridia</taxon>
        <taxon>Eubacteriales</taxon>
        <taxon>Desulfitobacteriaceae</taxon>
        <taxon>Syntrophobotulus</taxon>
    </lineage>
</organism>
<dbReference type="GO" id="GO:0004713">
    <property type="term" value="F:protein tyrosine kinase activity"/>
    <property type="evidence" value="ECO:0007669"/>
    <property type="project" value="TreeGrafter"/>
</dbReference>
<comment type="subcellular location">
    <subcellularLocation>
        <location evidence="1">Cell membrane</location>
        <topology evidence="1">Multi-pass membrane protein</topology>
    </subcellularLocation>
</comment>
<evidence type="ECO:0000313" key="10">
    <source>
        <dbReference type="Proteomes" id="UP000007488"/>
    </source>
</evidence>
<dbReference type="Proteomes" id="UP000007488">
    <property type="component" value="Chromosome"/>
</dbReference>
<dbReference type="HOGENOM" id="CLU_082668_0_0_9"/>
<dbReference type="Pfam" id="PF02706">
    <property type="entry name" value="Wzz"/>
    <property type="match status" value="1"/>
</dbReference>
<dbReference type="InterPro" id="IPR003856">
    <property type="entry name" value="LPS_length_determ_N"/>
</dbReference>
<dbReference type="eggNOG" id="COG3944">
    <property type="taxonomic scope" value="Bacteria"/>
</dbReference>
<dbReference type="RefSeq" id="WP_013624676.1">
    <property type="nucleotide sequence ID" value="NC_015172.1"/>
</dbReference>
<dbReference type="InterPro" id="IPR050445">
    <property type="entry name" value="Bact_polysacc_biosynth/exp"/>
</dbReference>
<dbReference type="GO" id="GO:0005886">
    <property type="term" value="C:plasma membrane"/>
    <property type="evidence" value="ECO:0007669"/>
    <property type="project" value="UniProtKB-SubCell"/>
</dbReference>
<keyword evidence="10" id="KW-1185">Reference proteome</keyword>
<evidence type="ECO:0000256" key="1">
    <source>
        <dbReference type="ARBA" id="ARBA00004651"/>
    </source>
</evidence>
<dbReference type="AlphaFoldDB" id="F0SX23"/>
<evidence type="ECO:0000256" key="4">
    <source>
        <dbReference type="ARBA" id="ARBA00022692"/>
    </source>
</evidence>
<keyword evidence="5 7" id="KW-1133">Transmembrane helix</keyword>
<evidence type="ECO:0000256" key="6">
    <source>
        <dbReference type="ARBA" id="ARBA00023136"/>
    </source>
</evidence>
<reference evidence="10" key="2">
    <citation type="submission" date="2011-02" db="EMBL/GenBank/DDBJ databases">
        <title>The complete genome of Syntrophobotulus glycolicus DSM 8271.</title>
        <authorList>
            <person name="Lucas S."/>
            <person name="Copeland A."/>
            <person name="Lapidus A."/>
            <person name="Bruce D."/>
            <person name="Goodwin L."/>
            <person name="Pitluck S."/>
            <person name="Kyrpides N."/>
            <person name="Mavromatis K."/>
            <person name="Pagani I."/>
            <person name="Ivanova N."/>
            <person name="Mikhailova N."/>
            <person name="Chertkov O."/>
            <person name="Held B."/>
            <person name="Detter J.C."/>
            <person name="Tapia R."/>
            <person name="Han C."/>
            <person name="Land M."/>
            <person name="Hauser L."/>
            <person name="Markowitz V."/>
            <person name="Cheng J.-F."/>
            <person name="Hugenholtz P."/>
            <person name="Woyke T."/>
            <person name="Wu D."/>
            <person name="Spring S."/>
            <person name="Schroeder M."/>
            <person name="Brambilla E."/>
            <person name="Klenk H.-P."/>
            <person name="Eisen J.A."/>
        </authorList>
    </citation>
    <scope>NUCLEOTIDE SEQUENCE [LARGE SCALE GENOMIC DNA]</scope>
    <source>
        <strain evidence="10">DSM 8271 / FlGlyR</strain>
    </source>
</reference>
<dbReference type="KEGG" id="sgy:Sgly_1505"/>
<dbReference type="OrthoDB" id="2360475at2"/>
<evidence type="ECO:0000256" key="7">
    <source>
        <dbReference type="SAM" id="Phobius"/>
    </source>
</evidence>
<protein>
    <submittedName>
        <fullName evidence="9">Lipopolysaccharide biosynthesis protein</fullName>
    </submittedName>
</protein>
<keyword evidence="4 7" id="KW-0812">Transmembrane</keyword>
<accession>F0SX23</accession>
<feature type="domain" description="Polysaccharide chain length determinant N-terminal" evidence="8">
    <location>
        <begin position="8"/>
        <end position="97"/>
    </location>
</feature>
<evidence type="ECO:0000256" key="5">
    <source>
        <dbReference type="ARBA" id="ARBA00022989"/>
    </source>
</evidence>
<reference evidence="9 10" key="1">
    <citation type="journal article" date="2011" name="Stand. Genomic Sci.">
        <title>Complete genome sequence of Syntrophobotulus glycolicus type strain (FlGlyR).</title>
        <authorList>
            <person name="Han C."/>
            <person name="Mwirichia R."/>
            <person name="Chertkov O."/>
            <person name="Held B."/>
            <person name="Lapidus A."/>
            <person name="Nolan M."/>
            <person name="Lucas S."/>
            <person name="Hammon N."/>
            <person name="Deshpande S."/>
            <person name="Cheng J.F."/>
            <person name="Tapia R."/>
            <person name="Goodwin L."/>
            <person name="Pitluck S."/>
            <person name="Huntemann M."/>
            <person name="Liolios K."/>
            <person name="Ivanova N."/>
            <person name="Pagani I."/>
            <person name="Mavromatis K."/>
            <person name="Ovchinikova G."/>
            <person name="Pati A."/>
            <person name="Chen A."/>
            <person name="Palaniappan K."/>
            <person name="Land M."/>
            <person name="Hauser L."/>
            <person name="Brambilla E.M."/>
            <person name="Rohde M."/>
            <person name="Spring S."/>
            <person name="Sikorski J."/>
            <person name="Goker M."/>
            <person name="Woyke T."/>
            <person name="Bristow J."/>
            <person name="Eisen J.A."/>
            <person name="Markowitz V."/>
            <person name="Hugenholtz P."/>
            <person name="Kyrpides N.C."/>
            <person name="Klenk H.P."/>
            <person name="Detter J.C."/>
        </authorList>
    </citation>
    <scope>NUCLEOTIDE SEQUENCE [LARGE SCALE GENOMIC DNA]</scope>
    <source>
        <strain evidence="10">DSM 8271 / FlGlyR</strain>
    </source>
</reference>
<dbReference type="STRING" id="645991.Sgly_1505"/>
<proteinExistence type="inferred from homology"/>
<comment type="similarity">
    <text evidence="2">Belongs to the CpsC/CapA family.</text>
</comment>
<evidence type="ECO:0000256" key="3">
    <source>
        <dbReference type="ARBA" id="ARBA00022475"/>
    </source>
</evidence>
<sequence length="251" mass="27667">MPTQLYREFDLWKTLNVLWKKAWIIILGTGLSGAIALGITYYFMTPLYTASIKLYVNNSTELAVQITDSDMKASQSLIKTYMTIIQSDTVLEKVITTLGLPPSNEQTKKIREMVSTNTIYDTEVFAVSVTAANPDEAAQIANTIAGIVPNYIGEIVQGSSVKVVDMAKAPTEKASPSLALHTLIGLMLGLVLSISGILLTELLDRRIETESDLERMFKLPVLGSITDFEHVSKHGYASYNYELSHQEGVQI</sequence>
<dbReference type="PANTHER" id="PTHR32309:SF13">
    <property type="entry name" value="FERRIC ENTEROBACTIN TRANSPORT PROTEIN FEPE"/>
    <property type="match status" value="1"/>
</dbReference>
<feature type="transmembrane region" description="Helical" evidence="7">
    <location>
        <begin position="22"/>
        <end position="44"/>
    </location>
</feature>
<gene>
    <name evidence="9" type="ordered locus">Sgly_1505</name>
</gene>
<dbReference type="EMBL" id="CP002547">
    <property type="protein sequence ID" value="ADY55806.1"/>
    <property type="molecule type" value="Genomic_DNA"/>
</dbReference>
<name>F0SX23_SYNGF</name>
<dbReference type="PANTHER" id="PTHR32309">
    <property type="entry name" value="TYROSINE-PROTEIN KINASE"/>
    <property type="match status" value="1"/>
</dbReference>
<evidence type="ECO:0000313" key="9">
    <source>
        <dbReference type="EMBL" id="ADY55806.1"/>
    </source>
</evidence>
<evidence type="ECO:0000259" key="8">
    <source>
        <dbReference type="Pfam" id="PF02706"/>
    </source>
</evidence>
<keyword evidence="3" id="KW-1003">Cell membrane</keyword>
<evidence type="ECO:0000256" key="2">
    <source>
        <dbReference type="ARBA" id="ARBA00006683"/>
    </source>
</evidence>
<keyword evidence="6 7" id="KW-0472">Membrane</keyword>